<dbReference type="InterPro" id="IPR029753">
    <property type="entry name" value="D-isomer_DH_CS"/>
</dbReference>
<dbReference type="SUPFAM" id="SSF51735">
    <property type="entry name" value="NAD(P)-binding Rossmann-fold domains"/>
    <property type="match status" value="1"/>
</dbReference>
<dbReference type="AlphaFoldDB" id="A0A081C906"/>
<dbReference type="CDD" id="cd12172">
    <property type="entry name" value="PGDH_like_2"/>
    <property type="match status" value="1"/>
</dbReference>
<evidence type="ECO:0000313" key="8">
    <source>
        <dbReference type="Proteomes" id="UP000030661"/>
    </source>
</evidence>
<dbReference type="STRING" id="1499967.U27_00959"/>
<organism evidence="7">
    <name type="scientific">Vecturithrix granuli</name>
    <dbReference type="NCBI Taxonomy" id="1499967"/>
    <lineage>
        <taxon>Bacteria</taxon>
        <taxon>Candidatus Moduliflexota</taxon>
        <taxon>Candidatus Vecturitrichia</taxon>
        <taxon>Candidatus Vecturitrichales</taxon>
        <taxon>Candidatus Vecturitrichaceae</taxon>
        <taxon>Candidatus Vecturithrix</taxon>
    </lineage>
</organism>
<keyword evidence="3" id="KW-0520">NAD</keyword>
<dbReference type="PANTHER" id="PTHR10996:SF283">
    <property type="entry name" value="GLYOXYLATE_HYDROXYPYRUVATE REDUCTASE B"/>
    <property type="match status" value="1"/>
</dbReference>
<gene>
    <name evidence="7" type="ORF">U27_00959</name>
</gene>
<reference evidence="7" key="1">
    <citation type="journal article" date="2015" name="PeerJ">
        <title>First genomic representation of candidate bacterial phylum KSB3 points to enhanced environmental sensing as a trigger of wastewater bulking.</title>
        <authorList>
            <person name="Sekiguchi Y."/>
            <person name="Ohashi A."/>
            <person name="Parks D.H."/>
            <person name="Yamauchi T."/>
            <person name="Tyson G.W."/>
            <person name="Hugenholtz P."/>
        </authorList>
    </citation>
    <scope>NUCLEOTIDE SEQUENCE [LARGE SCALE GENOMIC DNA]</scope>
</reference>
<dbReference type="Pfam" id="PF02826">
    <property type="entry name" value="2-Hacid_dh_C"/>
    <property type="match status" value="1"/>
</dbReference>
<dbReference type="GO" id="GO:0016618">
    <property type="term" value="F:hydroxypyruvate reductase [NAD(P)H] activity"/>
    <property type="evidence" value="ECO:0007669"/>
    <property type="project" value="TreeGrafter"/>
</dbReference>
<comment type="similarity">
    <text evidence="1 4">Belongs to the D-isomer specific 2-hydroxyacid dehydrogenase family.</text>
</comment>
<dbReference type="InterPro" id="IPR036291">
    <property type="entry name" value="NAD(P)-bd_dom_sf"/>
</dbReference>
<evidence type="ECO:0000259" key="5">
    <source>
        <dbReference type="Pfam" id="PF00389"/>
    </source>
</evidence>
<dbReference type="FunFam" id="3.40.50.720:FF:000203">
    <property type="entry name" value="D-3-phosphoglycerate dehydrogenase (SerA)"/>
    <property type="match status" value="1"/>
</dbReference>
<dbReference type="HOGENOM" id="CLU_019796_1_3_0"/>
<evidence type="ECO:0000313" key="7">
    <source>
        <dbReference type="EMBL" id="GAK61061.1"/>
    </source>
</evidence>
<dbReference type="EMBL" id="DF820476">
    <property type="protein sequence ID" value="GAK61061.1"/>
    <property type="molecule type" value="Genomic_DNA"/>
</dbReference>
<dbReference type="InterPro" id="IPR006139">
    <property type="entry name" value="D-isomer_2_OHA_DH_cat_dom"/>
</dbReference>
<sequence>MGWKVLVTSLPMLATIEYCQKHFEAKNFEVVVPEIRGQQLSEAALCEIIAEFDGVLAGDDPFTANVLETGRKGRLRALVRWGIGIDAVDVKAAQRLGIRFSNTPGVFNDEVADIAIGYLLLLARGLHKVDAAARNGQWLKYKGRSLRGKVAGVVGVGNIGKEIVRRVRSFGMETIGYQRHALDPDFLAETGMRQVEGEELFRSADCIFLACSLNPENYHLLNARAFAMMKAGVWIINVARGALIDEHALLDALECGKVGAAGLDVFENEPLPAHHPLRRFEQVVLGAHNGSNTHEAVLRASKVAIDLLARFLRETH</sequence>
<dbReference type="GO" id="GO:0030267">
    <property type="term" value="F:glyoxylate reductase (NADPH) activity"/>
    <property type="evidence" value="ECO:0007669"/>
    <property type="project" value="TreeGrafter"/>
</dbReference>
<protein>
    <submittedName>
        <fullName evidence="7">D-isomer specific 2-hydroxyacid dehydrogenase NAD-binding</fullName>
    </submittedName>
</protein>
<dbReference type="Pfam" id="PF00389">
    <property type="entry name" value="2-Hacid_dh"/>
    <property type="match status" value="1"/>
</dbReference>
<keyword evidence="8" id="KW-1185">Reference proteome</keyword>
<evidence type="ECO:0000256" key="4">
    <source>
        <dbReference type="RuleBase" id="RU003719"/>
    </source>
</evidence>
<evidence type="ECO:0000256" key="2">
    <source>
        <dbReference type="ARBA" id="ARBA00023002"/>
    </source>
</evidence>
<dbReference type="InterPro" id="IPR050223">
    <property type="entry name" value="D-isomer_2-hydroxyacid_DH"/>
</dbReference>
<dbReference type="InterPro" id="IPR006140">
    <property type="entry name" value="D-isomer_DH_NAD-bd"/>
</dbReference>
<dbReference type="Gene3D" id="3.40.50.720">
    <property type="entry name" value="NAD(P)-binding Rossmann-like Domain"/>
    <property type="match status" value="2"/>
</dbReference>
<dbReference type="eggNOG" id="COG0111">
    <property type="taxonomic scope" value="Bacteria"/>
</dbReference>
<dbReference type="PANTHER" id="PTHR10996">
    <property type="entry name" value="2-HYDROXYACID DEHYDROGENASE-RELATED"/>
    <property type="match status" value="1"/>
</dbReference>
<dbReference type="SUPFAM" id="SSF52283">
    <property type="entry name" value="Formate/glycerate dehydrogenase catalytic domain-like"/>
    <property type="match status" value="1"/>
</dbReference>
<dbReference type="Proteomes" id="UP000030661">
    <property type="component" value="Unassembled WGS sequence"/>
</dbReference>
<evidence type="ECO:0000259" key="6">
    <source>
        <dbReference type="Pfam" id="PF02826"/>
    </source>
</evidence>
<evidence type="ECO:0000256" key="1">
    <source>
        <dbReference type="ARBA" id="ARBA00005854"/>
    </source>
</evidence>
<feature type="domain" description="D-isomer specific 2-hydroxyacid dehydrogenase catalytic" evidence="5">
    <location>
        <begin position="16"/>
        <end position="314"/>
    </location>
</feature>
<proteinExistence type="inferred from homology"/>
<feature type="domain" description="D-isomer specific 2-hydroxyacid dehydrogenase NAD-binding" evidence="6">
    <location>
        <begin position="117"/>
        <end position="290"/>
    </location>
</feature>
<name>A0A081C906_VECG1</name>
<dbReference type="PROSITE" id="PS00671">
    <property type="entry name" value="D_2_HYDROXYACID_DH_3"/>
    <property type="match status" value="1"/>
</dbReference>
<dbReference type="GO" id="GO:0051287">
    <property type="term" value="F:NAD binding"/>
    <property type="evidence" value="ECO:0007669"/>
    <property type="project" value="InterPro"/>
</dbReference>
<dbReference type="GO" id="GO:0005829">
    <property type="term" value="C:cytosol"/>
    <property type="evidence" value="ECO:0007669"/>
    <property type="project" value="TreeGrafter"/>
</dbReference>
<accession>A0A081C906</accession>
<evidence type="ECO:0000256" key="3">
    <source>
        <dbReference type="ARBA" id="ARBA00023027"/>
    </source>
</evidence>
<keyword evidence="2 4" id="KW-0560">Oxidoreductase</keyword>